<evidence type="ECO:0000313" key="1">
    <source>
        <dbReference type="EMBL" id="VFJ51503.1"/>
    </source>
</evidence>
<gene>
    <name evidence="2" type="ORF">BECKFM1743A_GA0114220_101294</name>
    <name evidence="3" type="ORF">BECKFM1743B_GA0114221_1006811</name>
    <name evidence="1" type="ORF">BECKFM1743C_GA0114222_100979</name>
</gene>
<reference evidence="1" key="1">
    <citation type="submission" date="2019-02" db="EMBL/GenBank/DDBJ databases">
        <authorList>
            <person name="Gruber-Vodicka R. H."/>
            <person name="Seah K. B. B."/>
        </authorList>
    </citation>
    <scope>NUCLEOTIDE SEQUENCE</scope>
    <source>
        <strain evidence="2">BECK_BZ163</strain>
        <strain evidence="3">BECK_BZ164</strain>
        <strain evidence="1">BECK_BZ165</strain>
    </source>
</reference>
<accession>A0A450SFA3</accession>
<dbReference type="InterPro" id="IPR015424">
    <property type="entry name" value="PyrdxlP-dep_Trfase"/>
</dbReference>
<evidence type="ECO:0000313" key="3">
    <source>
        <dbReference type="EMBL" id="VFK08397.1"/>
    </source>
</evidence>
<dbReference type="EMBL" id="CAADFL010000068">
    <property type="protein sequence ID" value="VFK08397.1"/>
    <property type="molecule type" value="Genomic_DNA"/>
</dbReference>
<evidence type="ECO:0000313" key="2">
    <source>
        <dbReference type="EMBL" id="VFJ54293.1"/>
    </source>
</evidence>
<protein>
    <submittedName>
        <fullName evidence="1">Uncharacterized protein</fullName>
    </submittedName>
</protein>
<name>A0A450SFA3_9GAMM</name>
<dbReference type="AlphaFoldDB" id="A0A450SFA3"/>
<dbReference type="EMBL" id="CAADFA010000097">
    <property type="protein sequence ID" value="VFJ51503.1"/>
    <property type="molecule type" value="Genomic_DNA"/>
</dbReference>
<sequence length="239" mass="25947">MHWITGEIDPAMLEETRANDAKQIEIIDAVHAFGNLTPDETARLLDRARHGAIVLGSAQKWLSSPLPLGFAIMPVDLLASDAGFASYIAARDYLGNSIQPRNGFSGFPDTYCAPLAGIFIPFLDRAMGRFDPAFLATQRHVANNRAWMAAVIEESTGLDVLGARDRSRGMVAASGAKEVISAISHGLHQQGFPHSVFHGLPAENLATLRLSAPTVPLQIDDKNRLQEILETSHAHHRSI</sequence>
<dbReference type="EMBL" id="CAADEZ010000129">
    <property type="protein sequence ID" value="VFJ54293.1"/>
    <property type="molecule type" value="Genomic_DNA"/>
</dbReference>
<organism evidence="1">
    <name type="scientific">Candidatus Kentrum sp. FM</name>
    <dbReference type="NCBI Taxonomy" id="2126340"/>
    <lineage>
        <taxon>Bacteria</taxon>
        <taxon>Pseudomonadati</taxon>
        <taxon>Pseudomonadota</taxon>
        <taxon>Gammaproteobacteria</taxon>
        <taxon>Candidatus Kentrum</taxon>
    </lineage>
</organism>
<proteinExistence type="predicted"/>
<dbReference type="SUPFAM" id="SSF53383">
    <property type="entry name" value="PLP-dependent transferases"/>
    <property type="match status" value="1"/>
</dbReference>